<comment type="caution">
    <text evidence="3">The sequence shown here is derived from an EMBL/GenBank/DDBJ whole genome shotgun (WGS) entry which is preliminary data.</text>
</comment>
<protein>
    <recommendedName>
        <fullName evidence="2">DUF6444 domain-containing protein</fullName>
    </recommendedName>
</protein>
<accession>A0A9E3LRY3</accession>
<reference evidence="3" key="2">
    <citation type="journal article" date="2022" name="Microbiol. Resour. Announc.">
        <title>Metagenome Sequencing to Explore Phylogenomics of Terrestrial Cyanobacteria.</title>
        <authorList>
            <person name="Ward R.D."/>
            <person name="Stajich J.E."/>
            <person name="Johansen J.R."/>
            <person name="Huntemann M."/>
            <person name="Clum A."/>
            <person name="Foster B."/>
            <person name="Foster B."/>
            <person name="Roux S."/>
            <person name="Palaniappan K."/>
            <person name="Varghese N."/>
            <person name="Mukherjee S."/>
            <person name="Reddy T.B.K."/>
            <person name="Daum C."/>
            <person name="Copeland A."/>
            <person name="Chen I.A."/>
            <person name="Ivanova N.N."/>
            <person name="Kyrpides N.C."/>
            <person name="Shapiro N."/>
            <person name="Eloe-Fadrosh E.A."/>
            <person name="Pietrasiak N."/>
        </authorList>
    </citation>
    <scope>NUCLEOTIDE SEQUENCE</scope>
    <source>
        <strain evidence="3">HA4357-MV3</strain>
    </source>
</reference>
<dbReference type="AlphaFoldDB" id="A0A9E3LRY3"/>
<dbReference type="InterPro" id="IPR045618">
    <property type="entry name" value="DUF6444"/>
</dbReference>
<reference evidence="3" key="1">
    <citation type="submission" date="2021-05" db="EMBL/GenBank/DDBJ databases">
        <authorList>
            <person name="Pietrasiak N."/>
            <person name="Ward R."/>
            <person name="Stajich J.E."/>
            <person name="Kurbessoian T."/>
        </authorList>
    </citation>
    <scope>NUCLEOTIDE SEQUENCE</scope>
    <source>
        <strain evidence="3">HA4357-MV3</strain>
    </source>
</reference>
<sequence>MSPEEKDRKIERLEEENQALREKIAELERRLGLNSQTSSKPPSRDGLKKESKLRTKSLREKGKRSSGGQLGHKGHTLEHRHIDAGGSPRQVAQVYYSQTDRQTLNTMFL</sequence>
<name>A0A9E3LRY3_9NOST</name>
<feature type="domain" description="DUF6444" evidence="2">
    <location>
        <begin position="4"/>
        <end position="77"/>
    </location>
</feature>
<dbReference type="Pfam" id="PF20042">
    <property type="entry name" value="DUF6444"/>
    <property type="match status" value="1"/>
</dbReference>
<evidence type="ECO:0000313" key="4">
    <source>
        <dbReference type="Proteomes" id="UP000813215"/>
    </source>
</evidence>
<dbReference type="Proteomes" id="UP000813215">
    <property type="component" value="Unassembled WGS sequence"/>
</dbReference>
<evidence type="ECO:0000259" key="2">
    <source>
        <dbReference type="Pfam" id="PF20042"/>
    </source>
</evidence>
<feature type="region of interest" description="Disordered" evidence="1">
    <location>
        <begin position="27"/>
        <end position="90"/>
    </location>
</feature>
<feature type="compositionally biased region" description="Basic and acidic residues" evidence="1">
    <location>
        <begin position="42"/>
        <end position="60"/>
    </location>
</feature>
<organism evidence="3 4">
    <name type="scientific">Pelatocladus maniniholoensis HA4357-MV3</name>
    <dbReference type="NCBI Taxonomy" id="1117104"/>
    <lineage>
        <taxon>Bacteria</taxon>
        <taxon>Bacillati</taxon>
        <taxon>Cyanobacteriota</taxon>
        <taxon>Cyanophyceae</taxon>
        <taxon>Nostocales</taxon>
        <taxon>Nostocaceae</taxon>
        <taxon>Pelatocladus</taxon>
    </lineage>
</organism>
<gene>
    <name evidence="3" type="ORF">KME28_00810</name>
</gene>
<proteinExistence type="predicted"/>
<evidence type="ECO:0000256" key="1">
    <source>
        <dbReference type="SAM" id="MobiDB-lite"/>
    </source>
</evidence>
<evidence type="ECO:0000313" key="3">
    <source>
        <dbReference type="EMBL" id="MBW4430335.1"/>
    </source>
</evidence>
<dbReference type="EMBL" id="JAHHHW010000010">
    <property type="protein sequence ID" value="MBW4430335.1"/>
    <property type="molecule type" value="Genomic_DNA"/>
</dbReference>